<dbReference type="OrthoDB" id="9133279at2"/>
<feature type="transmembrane region" description="Helical" evidence="1">
    <location>
        <begin position="21"/>
        <end position="46"/>
    </location>
</feature>
<evidence type="ECO:0000256" key="1">
    <source>
        <dbReference type="SAM" id="Phobius"/>
    </source>
</evidence>
<dbReference type="Proteomes" id="UP000056322">
    <property type="component" value="Chromosome 1"/>
</dbReference>
<dbReference type="HOGENOM" id="CLU_149778_0_0_4"/>
<keyword evidence="1" id="KW-0472">Membrane</keyword>
<keyword evidence="3" id="KW-1185">Reference proteome</keyword>
<reference evidence="3" key="1">
    <citation type="submission" date="2014-12" db="EMBL/GenBank/DDBJ databases">
        <authorList>
            <person name="Salcher M.M."/>
        </authorList>
    </citation>
    <scope>NUCLEOTIDE SEQUENCE [LARGE SCALE GENOMIC DNA]</scope>
    <source>
        <strain evidence="3">MMS-10A-171</strain>
    </source>
</reference>
<dbReference type="EMBL" id="LN794158">
    <property type="protein sequence ID" value="CEN56118.1"/>
    <property type="molecule type" value="Genomic_DNA"/>
</dbReference>
<keyword evidence="1 2" id="KW-0812">Transmembrane</keyword>
<sequence length="129" mass="14233">MKTSDQRFSINTKARQCGMSLVGMLVAGTIVFSLILLATKIVPAYIEYGAVKKLMSRIGHEPSFSTMTNQEIAKMFDAGANIAYITSVKSSDLTIYETDQKIVTAEYQVVKPLVANISLMMKFKATTEH</sequence>
<dbReference type="STRING" id="1581680.BN1209_1077"/>
<dbReference type="Pfam" id="PF16137">
    <property type="entry name" value="DUF4845"/>
    <property type="match status" value="1"/>
</dbReference>
<proteinExistence type="predicted"/>
<dbReference type="InterPro" id="IPR032314">
    <property type="entry name" value="DUF4845"/>
</dbReference>
<dbReference type="AlphaFoldDB" id="A0A0B7J0F0"/>
<keyword evidence="1" id="KW-1133">Transmembrane helix</keyword>
<evidence type="ECO:0000313" key="2">
    <source>
        <dbReference type="EMBL" id="CEN56118.1"/>
    </source>
</evidence>
<evidence type="ECO:0000313" key="3">
    <source>
        <dbReference type="Proteomes" id="UP000056322"/>
    </source>
</evidence>
<dbReference type="KEGG" id="mbac:BN1209_1077"/>
<protein>
    <submittedName>
        <fullName evidence="2">Transmembrane protein</fullName>
    </submittedName>
</protein>
<organism evidence="2 3">
    <name type="scientific">Candidatus Methylopumilus turicensis</name>
    <dbReference type="NCBI Taxonomy" id="1581680"/>
    <lineage>
        <taxon>Bacteria</taxon>
        <taxon>Pseudomonadati</taxon>
        <taxon>Pseudomonadota</taxon>
        <taxon>Betaproteobacteria</taxon>
        <taxon>Nitrosomonadales</taxon>
        <taxon>Methylophilaceae</taxon>
        <taxon>Candidatus Methylopumilus</taxon>
    </lineage>
</organism>
<accession>A0A0B7J0F0</accession>
<gene>
    <name evidence="2" type="ORF">BN1209_1077</name>
</gene>
<name>A0A0B7J0F0_9PROT</name>
<dbReference type="RefSeq" id="WP_045751284.1">
    <property type="nucleotide sequence ID" value="NZ_LN794158.1"/>
</dbReference>